<protein>
    <submittedName>
        <fullName evidence="3">Staygreen protein</fullName>
    </submittedName>
</protein>
<reference evidence="3" key="3">
    <citation type="submission" date="2020-06" db="EMBL/GenBank/DDBJ databases">
        <title>Helianthus annuus Genome sequencing and assembly Release 2.</title>
        <authorList>
            <person name="Gouzy J."/>
            <person name="Langlade N."/>
            <person name="Munos S."/>
        </authorList>
    </citation>
    <scope>NUCLEOTIDE SEQUENCE</scope>
    <source>
        <tissue evidence="3">Leaves</tissue>
    </source>
</reference>
<evidence type="ECO:0000313" key="5">
    <source>
        <dbReference type="Proteomes" id="UP000215914"/>
    </source>
</evidence>
<evidence type="ECO:0000313" key="4">
    <source>
        <dbReference type="EMBL" id="OTG25544.1"/>
    </source>
</evidence>
<sequence>MAITNFSLTSSTYRNNPSASLTCSLNSSPRSSSPDSVFLPDATGPSYNPLVYQAVKLLGPPATFDASKLEVIFKGEEKDQYRRRRILPRTYNLSHCDFTADLTLTISNVLHHDQLRGWYNKDDVVAQWAEVKGHMCLDVHCYVSGPNSLLDLAAEFRYYIFSKELPLVLEAVLYGDRALFSEHKELMDAFVRVFFHSSSRKYNRVECWGPLKDAAKGRFGDQIQGLLAEDKERSAPPKSWGIPKSVFQVLCTFLL</sequence>
<dbReference type="FunCoup" id="A0A251UR08">
    <property type="interactions" value="1017"/>
</dbReference>
<dbReference type="PANTHER" id="PTHR31750">
    <property type="entry name" value="PROTEIN STAY-GREEN 1, CHLOROPLASTIC-RELATED"/>
    <property type="match status" value="1"/>
</dbReference>
<feature type="domain" description="Staygreen protein" evidence="2">
    <location>
        <begin position="63"/>
        <end position="214"/>
    </location>
</feature>
<dbReference type="PANTHER" id="PTHR31750:SF18">
    <property type="entry name" value="MAGNESIUM DECHELATASE SGRL, CHLOROPLASTIC"/>
    <property type="match status" value="1"/>
</dbReference>
<evidence type="ECO:0000313" key="3">
    <source>
        <dbReference type="EMBL" id="KAF5806266.1"/>
    </source>
</evidence>
<dbReference type="InParanoid" id="A0A251UR08"/>
<dbReference type="STRING" id="4232.A0A251UR08"/>
<dbReference type="AlphaFoldDB" id="A0A251UR08"/>
<gene>
    <name evidence="4" type="ORF">HannXRQ_Chr05g0148831</name>
    <name evidence="3" type="ORF">HanXRQr2_Chr05g0219351</name>
</gene>
<name>A0A251UR08_HELAN</name>
<comment type="similarity">
    <text evidence="1">Belongs to the staygreen family.</text>
</comment>
<dbReference type="OMA" id="CQVKHST"/>
<dbReference type="OrthoDB" id="1931912at2759"/>
<dbReference type="Gramene" id="mRNA:HanXRQr2_Chr05g0219351">
    <property type="protein sequence ID" value="mRNA:HanXRQr2_Chr05g0219351"/>
    <property type="gene ID" value="HanXRQr2_Chr05g0219351"/>
</dbReference>
<dbReference type="EMBL" id="CM007894">
    <property type="protein sequence ID" value="OTG25544.1"/>
    <property type="molecule type" value="Genomic_DNA"/>
</dbReference>
<proteinExistence type="inferred from homology"/>
<dbReference type="Pfam" id="PF12638">
    <property type="entry name" value="Staygreen"/>
    <property type="match status" value="1"/>
</dbReference>
<dbReference type="SMR" id="A0A251UR08"/>
<dbReference type="EMBL" id="MNCJ02000320">
    <property type="protein sequence ID" value="KAF5806266.1"/>
    <property type="molecule type" value="Genomic_DNA"/>
</dbReference>
<evidence type="ECO:0000256" key="1">
    <source>
        <dbReference type="ARBA" id="ARBA00009234"/>
    </source>
</evidence>
<evidence type="ECO:0000259" key="2">
    <source>
        <dbReference type="Pfam" id="PF12638"/>
    </source>
</evidence>
<dbReference type="InterPro" id="IPR024438">
    <property type="entry name" value="Staygreen"/>
</dbReference>
<accession>A0A251UR08</accession>
<keyword evidence="5" id="KW-1185">Reference proteome</keyword>
<reference evidence="4" key="2">
    <citation type="submission" date="2017-02" db="EMBL/GenBank/DDBJ databases">
        <title>Sunflower complete genome.</title>
        <authorList>
            <person name="Langlade N."/>
            <person name="Munos S."/>
        </authorList>
    </citation>
    <scope>NUCLEOTIDE SEQUENCE [LARGE SCALE GENOMIC DNA]</scope>
    <source>
        <tissue evidence="4">Leaves</tissue>
    </source>
</reference>
<dbReference type="Proteomes" id="UP000215914">
    <property type="component" value="Chromosome 5"/>
</dbReference>
<organism evidence="4 5">
    <name type="scientific">Helianthus annuus</name>
    <name type="common">Common sunflower</name>
    <dbReference type="NCBI Taxonomy" id="4232"/>
    <lineage>
        <taxon>Eukaryota</taxon>
        <taxon>Viridiplantae</taxon>
        <taxon>Streptophyta</taxon>
        <taxon>Embryophyta</taxon>
        <taxon>Tracheophyta</taxon>
        <taxon>Spermatophyta</taxon>
        <taxon>Magnoliopsida</taxon>
        <taxon>eudicotyledons</taxon>
        <taxon>Gunneridae</taxon>
        <taxon>Pentapetalae</taxon>
        <taxon>asterids</taxon>
        <taxon>campanulids</taxon>
        <taxon>Asterales</taxon>
        <taxon>Asteraceae</taxon>
        <taxon>Asteroideae</taxon>
        <taxon>Heliantheae alliance</taxon>
        <taxon>Heliantheae</taxon>
        <taxon>Helianthus</taxon>
    </lineage>
</organism>
<reference evidence="3 5" key="1">
    <citation type="journal article" date="2017" name="Nature">
        <title>The sunflower genome provides insights into oil metabolism, flowering and Asterid evolution.</title>
        <authorList>
            <person name="Badouin H."/>
            <person name="Gouzy J."/>
            <person name="Grassa C.J."/>
            <person name="Murat F."/>
            <person name="Staton S.E."/>
            <person name="Cottret L."/>
            <person name="Lelandais-Briere C."/>
            <person name="Owens G.L."/>
            <person name="Carrere S."/>
            <person name="Mayjonade B."/>
            <person name="Legrand L."/>
            <person name="Gill N."/>
            <person name="Kane N.C."/>
            <person name="Bowers J.E."/>
            <person name="Hubner S."/>
            <person name="Bellec A."/>
            <person name="Berard A."/>
            <person name="Berges H."/>
            <person name="Blanchet N."/>
            <person name="Boniface M.C."/>
            <person name="Brunel D."/>
            <person name="Catrice O."/>
            <person name="Chaidir N."/>
            <person name="Claudel C."/>
            <person name="Donnadieu C."/>
            <person name="Faraut T."/>
            <person name="Fievet G."/>
            <person name="Helmstetter N."/>
            <person name="King M."/>
            <person name="Knapp S.J."/>
            <person name="Lai Z."/>
            <person name="Le Paslier M.C."/>
            <person name="Lippi Y."/>
            <person name="Lorenzon L."/>
            <person name="Mandel J.R."/>
            <person name="Marage G."/>
            <person name="Marchand G."/>
            <person name="Marquand E."/>
            <person name="Bret-Mestries E."/>
            <person name="Morien E."/>
            <person name="Nambeesan S."/>
            <person name="Nguyen T."/>
            <person name="Pegot-Espagnet P."/>
            <person name="Pouilly N."/>
            <person name="Raftis F."/>
            <person name="Sallet E."/>
            <person name="Schiex T."/>
            <person name="Thomas J."/>
            <person name="Vandecasteele C."/>
            <person name="Vares D."/>
            <person name="Vear F."/>
            <person name="Vautrin S."/>
            <person name="Crespi M."/>
            <person name="Mangin B."/>
            <person name="Burke J.M."/>
            <person name="Salse J."/>
            <person name="Munos S."/>
            <person name="Vincourt P."/>
            <person name="Rieseberg L.H."/>
            <person name="Langlade N.B."/>
        </authorList>
    </citation>
    <scope>NUCLEOTIDE SEQUENCE [LARGE SCALE GENOMIC DNA]</scope>
    <source>
        <strain evidence="5">cv. SF193</strain>
        <tissue evidence="3">Leaves</tissue>
    </source>
</reference>